<accession>A0AAE1DT91</accession>
<keyword evidence="2" id="KW-1185">Reference proteome</keyword>
<dbReference type="AlphaFoldDB" id="A0AAE1DT91"/>
<reference evidence="1" key="1">
    <citation type="journal article" date="2023" name="G3 (Bethesda)">
        <title>A reference genome for the long-term kleptoplast-retaining sea slug Elysia crispata morphotype clarki.</title>
        <authorList>
            <person name="Eastman K.E."/>
            <person name="Pendleton A.L."/>
            <person name="Shaikh M.A."/>
            <person name="Suttiyut T."/>
            <person name="Ogas R."/>
            <person name="Tomko P."/>
            <person name="Gavelis G."/>
            <person name="Widhalm J.R."/>
            <person name="Wisecaver J.H."/>
        </authorList>
    </citation>
    <scope>NUCLEOTIDE SEQUENCE</scope>
    <source>
        <strain evidence="1">ECLA1</strain>
    </source>
</reference>
<sequence>MGKDSSGREYSQRSLLEQITGLTRLRGFQPSQVDVVSALKKWLNCQERKLVDGKFTWRQVYCNSKGCGSL</sequence>
<dbReference type="Proteomes" id="UP001283361">
    <property type="component" value="Unassembled WGS sequence"/>
</dbReference>
<evidence type="ECO:0000313" key="1">
    <source>
        <dbReference type="EMBL" id="KAK3781862.1"/>
    </source>
</evidence>
<comment type="caution">
    <text evidence="1">The sequence shown here is derived from an EMBL/GenBank/DDBJ whole genome shotgun (WGS) entry which is preliminary data.</text>
</comment>
<name>A0AAE1DT91_9GAST</name>
<protein>
    <submittedName>
        <fullName evidence="1">Uncharacterized protein</fullName>
    </submittedName>
</protein>
<evidence type="ECO:0000313" key="2">
    <source>
        <dbReference type="Proteomes" id="UP001283361"/>
    </source>
</evidence>
<dbReference type="EMBL" id="JAWDGP010002576">
    <property type="protein sequence ID" value="KAK3781862.1"/>
    <property type="molecule type" value="Genomic_DNA"/>
</dbReference>
<proteinExistence type="predicted"/>
<gene>
    <name evidence="1" type="ORF">RRG08_020554</name>
</gene>
<organism evidence="1 2">
    <name type="scientific">Elysia crispata</name>
    <name type="common">lettuce slug</name>
    <dbReference type="NCBI Taxonomy" id="231223"/>
    <lineage>
        <taxon>Eukaryota</taxon>
        <taxon>Metazoa</taxon>
        <taxon>Spiralia</taxon>
        <taxon>Lophotrochozoa</taxon>
        <taxon>Mollusca</taxon>
        <taxon>Gastropoda</taxon>
        <taxon>Heterobranchia</taxon>
        <taxon>Euthyneura</taxon>
        <taxon>Panpulmonata</taxon>
        <taxon>Sacoglossa</taxon>
        <taxon>Placobranchoidea</taxon>
        <taxon>Plakobranchidae</taxon>
        <taxon>Elysia</taxon>
    </lineage>
</organism>